<gene>
    <name evidence="2" type="ORF">MSAN_00829800</name>
</gene>
<dbReference type="OrthoDB" id="3023100at2759"/>
<proteinExistence type="predicted"/>
<feature type="region of interest" description="Disordered" evidence="1">
    <location>
        <begin position="473"/>
        <end position="494"/>
    </location>
</feature>
<feature type="compositionally biased region" description="Acidic residues" evidence="1">
    <location>
        <begin position="39"/>
        <end position="53"/>
    </location>
</feature>
<comment type="caution">
    <text evidence="2">The sequence shown here is derived from an EMBL/GenBank/DDBJ whole genome shotgun (WGS) entry which is preliminary data.</text>
</comment>
<feature type="compositionally biased region" description="Low complexity" evidence="1">
    <location>
        <begin position="65"/>
        <end position="78"/>
    </location>
</feature>
<feature type="compositionally biased region" description="Acidic residues" evidence="1">
    <location>
        <begin position="475"/>
        <end position="485"/>
    </location>
</feature>
<feature type="compositionally biased region" description="Basic residues" evidence="1">
    <location>
        <begin position="79"/>
        <end position="92"/>
    </location>
</feature>
<sequence>MSAPKLEAIFGAPLVCNQYDLADALRRENEARILREDSGLDSDEEDVELEDPVEVPLHAPPLPAPLASSTTSALTGLAKKNHKKRERQRTKRRESTVAAMNSPTPPVPAPHVLEKAAASTSINVAYSANSFRATKQCWVGPTKPFEHPLLAHAADAEFLKQHMPYFDWDGIESHVLVDCHGRSIGLLVGVPEMFADVIEAASDACRAAREKMLFPASAYIHRRASGPGFPTSTRGFGFGTGRQTVGNYKACSRTNEAAMGELLANDAVNRAATFPIPAFQAVCWNIFSDYHATKQTLLNQNPGLHRTFERSPFAAVTANLGPFSVSPPHTDGANKADGMCLITALGRFNADKGAHLVLWDYNFIIRFPAGCSAFIPSAVVTHSNTPIADDEERFSLVQYSAGALLRWVDNGFKSDLTWMASATPADLARREENRKARCAAALKKFSLWKDVKVKNFSGRGRVEVWDQGDIADFNDLTEEEDSDVEEPPRKKRRM</sequence>
<organism evidence="2 3">
    <name type="scientific">Mycena sanguinolenta</name>
    <dbReference type="NCBI Taxonomy" id="230812"/>
    <lineage>
        <taxon>Eukaryota</taxon>
        <taxon>Fungi</taxon>
        <taxon>Dikarya</taxon>
        <taxon>Basidiomycota</taxon>
        <taxon>Agaricomycotina</taxon>
        <taxon>Agaricomycetes</taxon>
        <taxon>Agaricomycetidae</taxon>
        <taxon>Agaricales</taxon>
        <taxon>Marasmiineae</taxon>
        <taxon>Mycenaceae</taxon>
        <taxon>Mycena</taxon>
    </lineage>
</organism>
<dbReference type="Gene3D" id="3.60.130.30">
    <property type="match status" value="1"/>
</dbReference>
<dbReference type="Proteomes" id="UP000623467">
    <property type="component" value="Unassembled WGS sequence"/>
</dbReference>
<protein>
    <submittedName>
        <fullName evidence="2">Uncharacterized protein</fullName>
    </submittedName>
</protein>
<reference evidence="2" key="1">
    <citation type="submission" date="2020-05" db="EMBL/GenBank/DDBJ databases">
        <title>Mycena genomes resolve the evolution of fungal bioluminescence.</title>
        <authorList>
            <person name="Tsai I.J."/>
        </authorList>
    </citation>
    <scope>NUCLEOTIDE SEQUENCE</scope>
    <source>
        <strain evidence="2">160909Yilan</strain>
    </source>
</reference>
<evidence type="ECO:0000313" key="3">
    <source>
        <dbReference type="Proteomes" id="UP000623467"/>
    </source>
</evidence>
<dbReference type="AlphaFoldDB" id="A0A8H7DDK9"/>
<feature type="region of interest" description="Disordered" evidence="1">
    <location>
        <begin position="34"/>
        <end position="109"/>
    </location>
</feature>
<name>A0A8H7DDK9_9AGAR</name>
<accession>A0A8H7DDK9</accession>
<evidence type="ECO:0000313" key="2">
    <source>
        <dbReference type="EMBL" id="KAF7367661.1"/>
    </source>
</evidence>
<keyword evidence="3" id="KW-1185">Reference proteome</keyword>
<evidence type="ECO:0000256" key="1">
    <source>
        <dbReference type="SAM" id="MobiDB-lite"/>
    </source>
</evidence>
<dbReference type="EMBL" id="JACAZH010000005">
    <property type="protein sequence ID" value="KAF7367661.1"/>
    <property type="molecule type" value="Genomic_DNA"/>
</dbReference>